<dbReference type="GO" id="GO:0000156">
    <property type="term" value="F:phosphorelay response regulator activity"/>
    <property type="evidence" value="ECO:0007669"/>
    <property type="project" value="InterPro"/>
</dbReference>
<dbReference type="SMART" id="SM00850">
    <property type="entry name" value="LytTR"/>
    <property type="match status" value="1"/>
</dbReference>
<dbReference type="InterPro" id="IPR001789">
    <property type="entry name" value="Sig_transdc_resp-reg_receiver"/>
</dbReference>
<dbReference type="GO" id="GO:0003677">
    <property type="term" value="F:DNA binding"/>
    <property type="evidence" value="ECO:0007669"/>
    <property type="project" value="InterPro"/>
</dbReference>
<dbReference type="PROSITE" id="PS50110">
    <property type="entry name" value="RESPONSE_REGULATORY"/>
    <property type="match status" value="1"/>
</dbReference>
<dbReference type="Proteomes" id="UP000193431">
    <property type="component" value="Chromosome"/>
</dbReference>
<evidence type="ECO:0000313" key="5">
    <source>
        <dbReference type="Proteomes" id="UP000193431"/>
    </source>
</evidence>
<protein>
    <recommendedName>
        <fullName evidence="6">DNA-binding response regulator</fullName>
    </recommendedName>
</protein>
<dbReference type="InterPro" id="IPR011006">
    <property type="entry name" value="CheY-like_superfamily"/>
</dbReference>
<feature type="domain" description="HTH LytTR-type" evidence="3">
    <location>
        <begin position="145"/>
        <end position="244"/>
    </location>
</feature>
<keyword evidence="1" id="KW-0597">Phosphoprotein</keyword>
<dbReference type="RefSeq" id="WP_085766335.1">
    <property type="nucleotide sequence ID" value="NZ_CP019344.1"/>
</dbReference>
<evidence type="ECO:0008006" key="6">
    <source>
        <dbReference type="Google" id="ProtNLM"/>
    </source>
</evidence>
<name>A0A1W6MIW6_9FLAO</name>
<dbReference type="Gene3D" id="3.40.50.2300">
    <property type="match status" value="1"/>
</dbReference>
<accession>A0A1W6MIW6</accession>
<dbReference type="STRING" id="331648.BST97_05775"/>
<feature type="modified residue" description="4-aspartylphosphate" evidence="1">
    <location>
        <position position="57"/>
    </location>
</feature>
<dbReference type="Pfam" id="PF00072">
    <property type="entry name" value="Response_reg"/>
    <property type="match status" value="1"/>
</dbReference>
<evidence type="ECO:0000259" key="3">
    <source>
        <dbReference type="PROSITE" id="PS50930"/>
    </source>
</evidence>
<reference evidence="4 5" key="1">
    <citation type="submission" date="2016-11" db="EMBL/GenBank/DDBJ databases">
        <title>Trade-off between light-utilization and light-protection in marine flavobacteria.</title>
        <authorList>
            <person name="Kumagai Y."/>
        </authorList>
    </citation>
    <scope>NUCLEOTIDE SEQUENCE [LARGE SCALE GENOMIC DNA]</scope>
    <source>
        <strain evidence="4 5">JCM 13191</strain>
    </source>
</reference>
<dbReference type="SMART" id="SM00448">
    <property type="entry name" value="REC"/>
    <property type="match status" value="1"/>
</dbReference>
<sequence>MEKGKIKVYVVEDLAMTRAALSSILINAGFSFMGGAATAEKALADLNESQPDIFLLDYNLKGSKNGLWLAKKLRADYPHIKIIFLTAMGNDHVLSQIKEVVPDGYLMKPFNKPTLITTIELAHARGKESAKNRPGYDQNESGSNFFIKHDREMIKVEHSSIQFIYSDKNYVFIQCNHMVIKQRMKLNEVYDRFSLPDHFIQCHRRYIVNLNQINSLNQDEILIAKHSVPLSANYRKEVNLKISVHRAKEKQKT</sequence>
<evidence type="ECO:0000313" key="4">
    <source>
        <dbReference type="EMBL" id="ARN77533.1"/>
    </source>
</evidence>
<dbReference type="PROSITE" id="PS50930">
    <property type="entry name" value="HTH_LYTTR"/>
    <property type="match status" value="1"/>
</dbReference>
<evidence type="ECO:0000256" key="1">
    <source>
        <dbReference type="PROSITE-ProRule" id="PRU00169"/>
    </source>
</evidence>
<feature type="domain" description="Response regulatory" evidence="2">
    <location>
        <begin position="7"/>
        <end position="123"/>
    </location>
</feature>
<keyword evidence="5" id="KW-1185">Reference proteome</keyword>
<dbReference type="OrthoDB" id="2962330at2"/>
<dbReference type="InterPro" id="IPR046947">
    <property type="entry name" value="LytR-like"/>
</dbReference>
<dbReference type="SUPFAM" id="SSF52172">
    <property type="entry name" value="CheY-like"/>
    <property type="match status" value="1"/>
</dbReference>
<dbReference type="EMBL" id="CP019344">
    <property type="protein sequence ID" value="ARN77533.1"/>
    <property type="molecule type" value="Genomic_DNA"/>
</dbReference>
<gene>
    <name evidence="4" type="ORF">BST97_05775</name>
</gene>
<dbReference type="Pfam" id="PF04397">
    <property type="entry name" value="LytTR"/>
    <property type="match status" value="1"/>
</dbReference>
<evidence type="ECO:0000259" key="2">
    <source>
        <dbReference type="PROSITE" id="PS50110"/>
    </source>
</evidence>
<dbReference type="InterPro" id="IPR007492">
    <property type="entry name" value="LytTR_DNA-bd_dom"/>
</dbReference>
<dbReference type="PANTHER" id="PTHR37299:SF1">
    <property type="entry name" value="STAGE 0 SPORULATION PROTEIN A HOMOLOG"/>
    <property type="match status" value="1"/>
</dbReference>
<dbReference type="PANTHER" id="PTHR37299">
    <property type="entry name" value="TRANSCRIPTIONAL REGULATOR-RELATED"/>
    <property type="match status" value="1"/>
</dbReference>
<dbReference type="AlphaFoldDB" id="A0A1W6MIW6"/>
<dbReference type="Gene3D" id="2.40.50.1020">
    <property type="entry name" value="LytTr DNA-binding domain"/>
    <property type="match status" value="1"/>
</dbReference>
<proteinExistence type="predicted"/>
<organism evidence="4 5">
    <name type="scientific">Nonlabens spongiae</name>
    <dbReference type="NCBI Taxonomy" id="331648"/>
    <lineage>
        <taxon>Bacteria</taxon>
        <taxon>Pseudomonadati</taxon>
        <taxon>Bacteroidota</taxon>
        <taxon>Flavobacteriia</taxon>
        <taxon>Flavobacteriales</taxon>
        <taxon>Flavobacteriaceae</taxon>
        <taxon>Nonlabens</taxon>
    </lineage>
</organism>